<evidence type="ECO:0000313" key="1">
    <source>
        <dbReference type="EMBL" id="JAH29242.1"/>
    </source>
</evidence>
<dbReference type="EMBL" id="GBXM01079335">
    <property type="protein sequence ID" value="JAH29242.1"/>
    <property type="molecule type" value="Transcribed_RNA"/>
</dbReference>
<sequence>MHKNRKDGLTTVNLTWTPYAFGMSLHLISCNQTTICTLTNSHSFIVNINQSLQS</sequence>
<name>A0A0E9RKC5_ANGAN</name>
<dbReference type="AlphaFoldDB" id="A0A0E9RKC5"/>
<reference evidence="1" key="1">
    <citation type="submission" date="2014-11" db="EMBL/GenBank/DDBJ databases">
        <authorList>
            <person name="Amaro Gonzalez C."/>
        </authorList>
    </citation>
    <scope>NUCLEOTIDE SEQUENCE</scope>
</reference>
<reference evidence="1" key="2">
    <citation type="journal article" date="2015" name="Fish Shellfish Immunol.">
        <title>Early steps in the European eel (Anguilla anguilla)-Vibrio vulnificus interaction in the gills: Role of the RtxA13 toxin.</title>
        <authorList>
            <person name="Callol A."/>
            <person name="Pajuelo D."/>
            <person name="Ebbesson L."/>
            <person name="Teles M."/>
            <person name="MacKenzie S."/>
            <person name="Amaro C."/>
        </authorList>
    </citation>
    <scope>NUCLEOTIDE SEQUENCE</scope>
</reference>
<accession>A0A0E9RKC5</accession>
<protein>
    <submittedName>
        <fullName evidence="1">Uncharacterized protein</fullName>
    </submittedName>
</protein>
<proteinExistence type="predicted"/>
<organism evidence="1">
    <name type="scientific">Anguilla anguilla</name>
    <name type="common">European freshwater eel</name>
    <name type="synonym">Muraena anguilla</name>
    <dbReference type="NCBI Taxonomy" id="7936"/>
    <lineage>
        <taxon>Eukaryota</taxon>
        <taxon>Metazoa</taxon>
        <taxon>Chordata</taxon>
        <taxon>Craniata</taxon>
        <taxon>Vertebrata</taxon>
        <taxon>Euteleostomi</taxon>
        <taxon>Actinopterygii</taxon>
        <taxon>Neopterygii</taxon>
        <taxon>Teleostei</taxon>
        <taxon>Anguilliformes</taxon>
        <taxon>Anguillidae</taxon>
        <taxon>Anguilla</taxon>
    </lineage>
</organism>